<feature type="domain" description="Transposase IS801/IS1294" evidence="2">
    <location>
        <begin position="12"/>
        <end position="77"/>
    </location>
</feature>
<dbReference type="Proteomes" id="UP000295781">
    <property type="component" value="Chromosome"/>
</dbReference>
<evidence type="ECO:0000259" key="2">
    <source>
        <dbReference type="Pfam" id="PF04986"/>
    </source>
</evidence>
<name>A0A4P2Q2Q8_SORCE</name>
<sequence>MEPKDNPDADLERRERRSSAARDGFDVHRAVRIAADDDQRRERLVRNCTRPAFALDRIALLPDHRIAYLLKTPRRGRPCPHG</sequence>
<dbReference type="Pfam" id="PF04986">
    <property type="entry name" value="Y2_Tnp"/>
    <property type="match status" value="1"/>
</dbReference>
<evidence type="ECO:0000256" key="1">
    <source>
        <dbReference type="SAM" id="MobiDB-lite"/>
    </source>
</evidence>
<accession>A0A4P2Q2Q8</accession>
<protein>
    <recommendedName>
        <fullName evidence="2">Transposase IS801/IS1294 domain-containing protein</fullName>
    </recommendedName>
</protein>
<dbReference type="RefSeq" id="WP_242516337.1">
    <property type="nucleotide sequence ID" value="NZ_CP012670.1"/>
</dbReference>
<organism evidence="3 4">
    <name type="scientific">Sorangium cellulosum</name>
    <name type="common">Polyangium cellulosum</name>
    <dbReference type="NCBI Taxonomy" id="56"/>
    <lineage>
        <taxon>Bacteria</taxon>
        <taxon>Pseudomonadati</taxon>
        <taxon>Myxococcota</taxon>
        <taxon>Polyangia</taxon>
        <taxon>Polyangiales</taxon>
        <taxon>Polyangiaceae</taxon>
        <taxon>Sorangium</taxon>
    </lineage>
</organism>
<feature type="region of interest" description="Disordered" evidence="1">
    <location>
        <begin position="1"/>
        <end position="23"/>
    </location>
</feature>
<evidence type="ECO:0000313" key="3">
    <source>
        <dbReference type="EMBL" id="AUX23248.1"/>
    </source>
</evidence>
<dbReference type="AlphaFoldDB" id="A0A4P2Q2Q8"/>
<reference evidence="3 4" key="1">
    <citation type="submission" date="2015-09" db="EMBL/GenBank/DDBJ databases">
        <title>Sorangium comparison.</title>
        <authorList>
            <person name="Zaburannyi N."/>
            <person name="Bunk B."/>
            <person name="Overmann J."/>
            <person name="Mueller R."/>
        </authorList>
    </citation>
    <scope>NUCLEOTIDE SEQUENCE [LARGE SCALE GENOMIC DNA]</scope>
    <source>
        <strain evidence="3 4">So ceGT47</strain>
    </source>
</reference>
<dbReference type="InterPro" id="IPR007069">
    <property type="entry name" value="Transposase_32"/>
</dbReference>
<dbReference type="EMBL" id="CP012670">
    <property type="protein sequence ID" value="AUX23248.1"/>
    <property type="molecule type" value="Genomic_DNA"/>
</dbReference>
<dbReference type="GO" id="GO:0006313">
    <property type="term" value="P:DNA transposition"/>
    <property type="evidence" value="ECO:0007669"/>
    <property type="project" value="InterPro"/>
</dbReference>
<proteinExistence type="predicted"/>
<dbReference type="GO" id="GO:0004803">
    <property type="term" value="F:transposase activity"/>
    <property type="evidence" value="ECO:0007669"/>
    <property type="project" value="InterPro"/>
</dbReference>
<gene>
    <name evidence="3" type="ORF">SOCEGT47_037710</name>
</gene>
<dbReference type="GO" id="GO:0003677">
    <property type="term" value="F:DNA binding"/>
    <property type="evidence" value="ECO:0007669"/>
    <property type="project" value="InterPro"/>
</dbReference>
<evidence type="ECO:0000313" key="4">
    <source>
        <dbReference type="Proteomes" id="UP000295781"/>
    </source>
</evidence>